<keyword evidence="5" id="KW-0489">Methyltransferase</keyword>
<dbReference type="EC" id="2.1.1.220" evidence="1"/>
<dbReference type="Proteomes" id="UP000799538">
    <property type="component" value="Unassembled WGS sequence"/>
</dbReference>
<evidence type="ECO:0000256" key="1">
    <source>
        <dbReference type="ARBA" id="ARBA00012796"/>
    </source>
</evidence>
<evidence type="ECO:0000313" key="6">
    <source>
        <dbReference type="Proteomes" id="UP000799538"/>
    </source>
</evidence>
<feature type="compositionally biased region" description="Acidic residues" evidence="4">
    <location>
        <begin position="191"/>
        <end position="200"/>
    </location>
</feature>
<evidence type="ECO:0000256" key="2">
    <source>
        <dbReference type="ARBA" id="ARBA00015963"/>
    </source>
</evidence>
<dbReference type="PANTHER" id="PTHR12133:SF1">
    <property type="entry name" value="TRNA (ADENINE(58)-N(1))-METHYLTRANSFERASE, MITOCHONDRIAL"/>
    <property type="match status" value="1"/>
</dbReference>
<feature type="compositionally biased region" description="Low complexity" evidence="4">
    <location>
        <begin position="201"/>
        <end position="222"/>
    </location>
</feature>
<name>A0A6A6G790_9PEZI</name>
<dbReference type="AlphaFoldDB" id="A0A6A6G790"/>
<dbReference type="GO" id="GO:0031515">
    <property type="term" value="C:tRNA (m1A) methyltransferase complex"/>
    <property type="evidence" value="ECO:0007669"/>
    <property type="project" value="InterPro"/>
</dbReference>
<evidence type="ECO:0000256" key="4">
    <source>
        <dbReference type="SAM" id="MobiDB-lite"/>
    </source>
</evidence>
<protein>
    <recommendedName>
        <fullName evidence="2">tRNA (adenine(58)-N(1))-methyltransferase catalytic subunit TRM61</fullName>
        <ecNumber evidence="1">2.1.1.220</ecNumber>
    </recommendedName>
    <alternativeName>
        <fullName evidence="3">tRNA(m1A58)-methyltransferase subunit TRM61</fullName>
    </alternativeName>
</protein>
<organism evidence="5 6">
    <name type="scientific">Elsinoe ampelina</name>
    <dbReference type="NCBI Taxonomy" id="302913"/>
    <lineage>
        <taxon>Eukaryota</taxon>
        <taxon>Fungi</taxon>
        <taxon>Dikarya</taxon>
        <taxon>Ascomycota</taxon>
        <taxon>Pezizomycotina</taxon>
        <taxon>Dothideomycetes</taxon>
        <taxon>Dothideomycetidae</taxon>
        <taxon>Myriangiales</taxon>
        <taxon>Elsinoaceae</taxon>
        <taxon>Elsinoe</taxon>
    </lineage>
</organism>
<dbReference type="GO" id="GO:0160107">
    <property type="term" value="F:tRNA (adenine(58)-N1)-methyltransferase activity"/>
    <property type="evidence" value="ECO:0007669"/>
    <property type="project" value="UniProtKB-EC"/>
</dbReference>
<feature type="region of interest" description="Disordered" evidence="4">
    <location>
        <begin position="182"/>
        <end position="227"/>
    </location>
</feature>
<dbReference type="GO" id="GO:0005739">
    <property type="term" value="C:mitochondrion"/>
    <property type="evidence" value="ECO:0007669"/>
    <property type="project" value="TreeGrafter"/>
</dbReference>
<dbReference type="SUPFAM" id="SSF53335">
    <property type="entry name" value="S-adenosyl-L-methionine-dependent methyltransferases"/>
    <property type="match status" value="1"/>
</dbReference>
<reference evidence="6" key="1">
    <citation type="journal article" date="2020" name="Stud. Mycol.">
        <title>101 Dothideomycetes genomes: A test case for predicting lifestyles and emergence of pathogens.</title>
        <authorList>
            <person name="Haridas S."/>
            <person name="Albert R."/>
            <person name="Binder M."/>
            <person name="Bloem J."/>
            <person name="LaButti K."/>
            <person name="Salamov A."/>
            <person name="Andreopoulos B."/>
            <person name="Baker S."/>
            <person name="Barry K."/>
            <person name="Bills G."/>
            <person name="Bluhm B."/>
            <person name="Cannon C."/>
            <person name="Castanera R."/>
            <person name="Culley D."/>
            <person name="Daum C."/>
            <person name="Ezra D."/>
            <person name="Gonzalez J."/>
            <person name="Henrissat B."/>
            <person name="Kuo A."/>
            <person name="Liang C."/>
            <person name="Lipzen A."/>
            <person name="Lutzoni F."/>
            <person name="Magnuson J."/>
            <person name="Mondo S."/>
            <person name="Nolan M."/>
            <person name="Ohm R."/>
            <person name="Pangilinan J."/>
            <person name="Park H.-J."/>
            <person name="Ramirez L."/>
            <person name="Alfaro M."/>
            <person name="Sun H."/>
            <person name="Tritt A."/>
            <person name="Yoshinaga Y."/>
            <person name="Zwiers L.-H."/>
            <person name="Turgeon B."/>
            <person name="Goodwin S."/>
            <person name="Spatafora J."/>
            <person name="Crous P."/>
            <person name="Grigoriev I."/>
        </authorList>
    </citation>
    <scope>NUCLEOTIDE SEQUENCE [LARGE SCALE GENOMIC DNA]</scope>
    <source>
        <strain evidence="6">CECT 20119</strain>
    </source>
</reference>
<proteinExistence type="predicted"/>
<dbReference type="InterPro" id="IPR014816">
    <property type="entry name" value="tRNA_MeTrfase_Gcd14"/>
</dbReference>
<keyword evidence="5" id="KW-0808">Transferase</keyword>
<dbReference type="GO" id="GO:0030488">
    <property type="term" value="P:tRNA methylation"/>
    <property type="evidence" value="ECO:0007669"/>
    <property type="project" value="InterPro"/>
</dbReference>
<dbReference type="OrthoDB" id="5585464at2759"/>
<evidence type="ECO:0000313" key="5">
    <source>
        <dbReference type="EMBL" id="KAF2221443.1"/>
    </source>
</evidence>
<dbReference type="InterPro" id="IPR029063">
    <property type="entry name" value="SAM-dependent_MTases_sf"/>
</dbReference>
<dbReference type="Gene3D" id="3.40.50.150">
    <property type="entry name" value="Vaccinia Virus protein VP39"/>
    <property type="match status" value="1"/>
</dbReference>
<sequence length="254" mass="27386">MLEAGTGHGALTLHLSRAINGGNLPRTPDQSEDEWRASRQAILHTVDISEKYSKHAEKVVAGFRQGMYAGNVNFNVGSVSDWVQAEIESRGHSEPFLSNAFLDLPGLEDHLASVSSTLLPDAKLIVFAPSITQILACFEKARKDRLPLILGQVVELGTNGSSGGREWDIRAVVPRDKLKKREVPHTKAEIAEETSSDESLSETGVVDNAAPAEQVEPAAQQPDADEKLVCRPKVGDRITGGGFLAVFIKKGQDG</sequence>
<keyword evidence="6" id="KW-1185">Reference proteome</keyword>
<dbReference type="PROSITE" id="PS51620">
    <property type="entry name" value="SAM_TRM61"/>
    <property type="match status" value="1"/>
</dbReference>
<evidence type="ECO:0000256" key="3">
    <source>
        <dbReference type="ARBA" id="ARBA00033309"/>
    </source>
</evidence>
<dbReference type="PANTHER" id="PTHR12133">
    <property type="entry name" value="TRNA (ADENINE(58)-N(1))-METHYLTRANSFERASE"/>
    <property type="match status" value="1"/>
</dbReference>
<dbReference type="EMBL" id="ML992510">
    <property type="protein sequence ID" value="KAF2221443.1"/>
    <property type="molecule type" value="Genomic_DNA"/>
</dbReference>
<gene>
    <name evidence="5" type="ORF">BDZ85DRAFT_265386</name>
</gene>
<accession>A0A6A6G790</accession>